<dbReference type="Gene3D" id="2.30.42.10">
    <property type="match status" value="1"/>
</dbReference>
<dbReference type="SUPFAM" id="SSF50156">
    <property type="entry name" value="PDZ domain-like"/>
    <property type="match status" value="1"/>
</dbReference>
<name>A0A7S3JY79_9STRA</name>
<evidence type="ECO:0000259" key="2">
    <source>
        <dbReference type="PROSITE" id="PS50106"/>
    </source>
</evidence>
<dbReference type="SMART" id="SM00228">
    <property type="entry name" value="PDZ"/>
    <property type="match status" value="1"/>
</dbReference>
<protein>
    <recommendedName>
        <fullName evidence="2">PDZ domain-containing protein</fullName>
    </recommendedName>
</protein>
<feature type="compositionally biased region" description="Low complexity" evidence="1">
    <location>
        <begin position="268"/>
        <end position="284"/>
    </location>
</feature>
<dbReference type="CDD" id="cd00136">
    <property type="entry name" value="PDZ_canonical"/>
    <property type="match status" value="1"/>
</dbReference>
<feature type="compositionally biased region" description="Basic and acidic residues" evidence="1">
    <location>
        <begin position="147"/>
        <end position="157"/>
    </location>
</feature>
<feature type="region of interest" description="Disordered" evidence="1">
    <location>
        <begin position="237"/>
        <end position="284"/>
    </location>
</feature>
<feature type="region of interest" description="Disordered" evidence="1">
    <location>
        <begin position="561"/>
        <end position="677"/>
    </location>
</feature>
<dbReference type="EMBL" id="HBIJ01009836">
    <property type="protein sequence ID" value="CAE0366110.1"/>
    <property type="molecule type" value="Transcribed_RNA"/>
</dbReference>
<accession>A0A7S3JY79</accession>
<feature type="compositionally biased region" description="Polar residues" evidence="1">
    <location>
        <begin position="21"/>
        <end position="38"/>
    </location>
</feature>
<dbReference type="AlphaFoldDB" id="A0A7S3JY79"/>
<organism evidence="3">
    <name type="scientific">Aureoumbra lagunensis</name>
    <dbReference type="NCBI Taxonomy" id="44058"/>
    <lineage>
        <taxon>Eukaryota</taxon>
        <taxon>Sar</taxon>
        <taxon>Stramenopiles</taxon>
        <taxon>Ochrophyta</taxon>
        <taxon>Pelagophyceae</taxon>
        <taxon>Pelagomonadales</taxon>
        <taxon>Aureoumbra</taxon>
    </lineage>
</organism>
<feature type="compositionally biased region" description="Polar residues" evidence="1">
    <location>
        <begin position="191"/>
        <end position="201"/>
    </location>
</feature>
<feature type="region of interest" description="Disordered" evidence="1">
    <location>
        <begin position="1"/>
        <end position="38"/>
    </location>
</feature>
<evidence type="ECO:0000256" key="1">
    <source>
        <dbReference type="SAM" id="MobiDB-lite"/>
    </source>
</evidence>
<feature type="region of interest" description="Disordered" evidence="1">
    <location>
        <begin position="125"/>
        <end position="205"/>
    </location>
</feature>
<dbReference type="PROSITE" id="PS50106">
    <property type="entry name" value="PDZ"/>
    <property type="match status" value="1"/>
</dbReference>
<sequence>MVADEEKSVSNGEEDDRGQAEANTATQTGLAKSSAMTLLPQNFRSATIPRQPNGSLGMVVREREDGDCYVEGFADDAAELTARGSVIPGDHILAVAGKFIDGKGQRHLRELLKDAPDPVVLLLRRDSSGESMRSGGGGGVSNGGSARPRDGPARDDGSEAASADSYGSAPNNSLNIIIPRAPPRLPRSSRGMSGTTQQNMDDPNEQKMIRGQALPSVDVRLPPGFDTDIIQKIRRAAEATAPPPDTIGIAKKRKIGPPMYPPLPPPTTGTYPTHPPWSSRSSRPIIPSEIEKDSSYSVRFGLGPLSVVLERARSDVDALITAYKANVFTRWQLKTALRERAPTLDGRPSKLLRQGASHRFVSDHSAAMYNVDKVIDIKKLSAQDRSTYNFPSLGTPDERQRILMLMLAHNISPEYIDAHVLNKDKDTHLRRDKLVTSRGYYIAISQERMQKLYEANDSKAAYIYFTAQELAPLPRLFTDCGFVRSRATMSIDRVCHGQNQQHTFRAQLQRVRFTFSSANHPDEAPLSVDFDLTHTKPFYDLLGIQPGVGVLAIAQHEAALRAGTGRRASVESAASLSGKSKRPDNSGPTTTTVTKRSRIDQPLDQAQETSKTTAKSSTFPEDESATDKTDASIPDVQQASTQHEQEKEIAAPAPSQCEEQQPPSSSLSVPEDQPFIN</sequence>
<feature type="compositionally biased region" description="Pro residues" evidence="1">
    <location>
        <begin position="258"/>
        <end position="267"/>
    </location>
</feature>
<feature type="domain" description="PDZ" evidence="2">
    <location>
        <begin position="45"/>
        <end position="127"/>
    </location>
</feature>
<dbReference type="InterPro" id="IPR036034">
    <property type="entry name" value="PDZ_sf"/>
</dbReference>
<gene>
    <name evidence="3" type="ORF">ALAG00032_LOCUS6854</name>
</gene>
<proteinExistence type="predicted"/>
<feature type="compositionally biased region" description="Low complexity" evidence="1">
    <location>
        <begin position="650"/>
        <end position="671"/>
    </location>
</feature>
<evidence type="ECO:0000313" key="3">
    <source>
        <dbReference type="EMBL" id="CAE0366110.1"/>
    </source>
</evidence>
<dbReference type="InterPro" id="IPR001478">
    <property type="entry name" value="PDZ"/>
</dbReference>
<feature type="compositionally biased region" description="Polar residues" evidence="1">
    <location>
        <begin position="604"/>
        <end position="619"/>
    </location>
</feature>
<reference evidence="3" key="1">
    <citation type="submission" date="2021-01" db="EMBL/GenBank/DDBJ databases">
        <authorList>
            <person name="Corre E."/>
            <person name="Pelletier E."/>
            <person name="Niang G."/>
            <person name="Scheremetjew M."/>
            <person name="Finn R."/>
            <person name="Kale V."/>
            <person name="Holt S."/>
            <person name="Cochrane G."/>
            <person name="Meng A."/>
            <person name="Brown T."/>
            <person name="Cohen L."/>
        </authorList>
    </citation>
    <scope>NUCLEOTIDE SEQUENCE</scope>
    <source>
        <strain evidence="3">CCMP1510</strain>
    </source>
</reference>